<dbReference type="SUPFAM" id="SSF48452">
    <property type="entry name" value="TPR-like"/>
    <property type="match status" value="2"/>
</dbReference>
<dbReference type="GO" id="GO:0031594">
    <property type="term" value="C:neuromuscular junction"/>
    <property type="evidence" value="ECO:0007669"/>
    <property type="project" value="TreeGrafter"/>
</dbReference>
<evidence type="ECO:0000256" key="2">
    <source>
        <dbReference type="ARBA" id="ARBA00022833"/>
    </source>
</evidence>
<dbReference type="InterPro" id="IPR013083">
    <property type="entry name" value="Znf_RING/FYVE/PHD"/>
</dbReference>
<sequence>MGQGASKREIDKGMRLYSEQKPEAAINEWKSALRRMTKKEKLPVKFNTLNYLCMAYFDTGKYREVLACANQQLEMLNSKTMCNNADFMQEAYFNLARGYEKLSEFKKSISYAKSCIEREDNNENAKAIKSFATVCLAKAYHGLSDFYNAINNFDSVVNKTETSPSVHMKFLVYESLGQLFAKLRDYDTAHLYYDKCLDIVQQDAATLTKYKRRIQSQIALPMLHMGRFNDAMEYCETSMKDAMLRADRPVQARCLFTFAEIHRKRKDFERSFPRYESAYSLFVEMGDRLNQVEVLGGMAKCMAALRDFEQAIEINHKALQLAEEIGNKVGLLDCNIRLAELYVLTGNTFVGHQCEENVSRLTAELELFCGVCGESMGQIPEHLDKLPCGHLIHSKCTPHLSRYTWGRKGRKRPCPSCRNRSSGNPVLSR</sequence>
<dbReference type="RefSeq" id="XP_022294343.1">
    <property type="nucleotide sequence ID" value="XM_022438635.1"/>
</dbReference>
<evidence type="ECO:0000259" key="6">
    <source>
        <dbReference type="PROSITE" id="PS50089"/>
    </source>
</evidence>
<evidence type="ECO:0000256" key="5">
    <source>
        <dbReference type="SAM" id="MobiDB-lite"/>
    </source>
</evidence>
<evidence type="ECO:0000256" key="4">
    <source>
        <dbReference type="PROSITE-ProRule" id="PRU00339"/>
    </source>
</evidence>
<dbReference type="Proteomes" id="UP000694844">
    <property type="component" value="Chromosome 7"/>
</dbReference>
<dbReference type="GO" id="GO:0005737">
    <property type="term" value="C:cytoplasm"/>
    <property type="evidence" value="ECO:0007669"/>
    <property type="project" value="UniProtKB-ARBA"/>
</dbReference>
<accession>A0A8B8ANT0</accession>
<dbReference type="PROSITE" id="PS50089">
    <property type="entry name" value="ZF_RING_2"/>
    <property type="match status" value="1"/>
</dbReference>
<feature type="region of interest" description="Disordered" evidence="5">
    <location>
        <begin position="406"/>
        <end position="429"/>
    </location>
</feature>
<dbReference type="RefSeq" id="XP_022291779.1">
    <property type="nucleotide sequence ID" value="XM_022436071.1"/>
</dbReference>
<dbReference type="InterPro" id="IPR019734">
    <property type="entry name" value="TPR_rpt"/>
</dbReference>
<dbReference type="KEGG" id="cvn:111103069"/>
<dbReference type="Gene3D" id="3.30.40.10">
    <property type="entry name" value="Zinc/RING finger domain, C3HC4 (zinc finger)"/>
    <property type="match status" value="1"/>
</dbReference>
<dbReference type="GO" id="GO:0007271">
    <property type="term" value="P:synaptic transmission, cholinergic"/>
    <property type="evidence" value="ECO:0007669"/>
    <property type="project" value="TreeGrafter"/>
</dbReference>
<dbReference type="GeneID" id="111103069"/>
<dbReference type="InterPro" id="IPR011990">
    <property type="entry name" value="TPR-like_helical_dom_sf"/>
</dbReference>
<protein>
    <submittedName>
        <fullName evidence="8 9">43 kDa receptor-associated protein of the synapse-like</fullName>
    </submittedName>
</protein>
<dbReference type="InterPro" id="IPR019568">
    <property type="entry name" value="Rapsyn_myristoylation/link_N"/>
</dbReference>
<dbReference type="InterPro" id="IPR001841">
    <property type="entry name" value="Znf_RING"/>
</dbReference>
<dbReference type="SMART" id="SM00028">
    <property type="entry name" value="TPR"/>
    <property type="match status" value="6"/>
</dbReference>
<dbReference type="InterPro" id="IPR052480">
    <property type="entry name" value="RAPsyn"/>
</dbReference>
<dbReference type="GO" id="GO:1900075">
    <property type="term" value="P:positive regulation of neuromuscular synaptic transmission"/>
    <property type="evidence" value="ECO:0007669"/>
    <property type="project" value="TreeGrafter"/>
</dbReference>
<evidence type="ECO:0000313" key="7">
    <source>
        <dbReference type="Proteomes" id="UP000694844"/>
    </source>
</evidence>
<dbReference type="SUPFAM" id="SSF57850">
    <property type="entry name" value="RING/U-box"/>
    <property type="match status" value="1"/>
</dbReference>
<gene>
    <name evidence="8" type="primary">LOC111103069</name>
    <name evidence="9" type="synonym">LOC111104610</name>
</gene>
<dbReference type="KEGG" id="cvn:111104610"/>
<dbReference type="PANTHER" id="PTHR46574:SF1">
    <property type="entry name" value="43 KDA RECEPTOR-ASSOCIATED PROTEIN OF THE SYNAPSE"/>
    <property type="match status" value="1"/>
</dbReference>
<name>A0A8B8ANT0_CRAVI</name>
<dbReference type="Gene3D" id="1.25.40.10">
    <property type="entry name" value="Tetratricopeptide repeat domain"/>
    <property type="match status" value="3"/>
</dbReference>
<proteinExistence type="predicted"/>
<keyword evidence="1 3" id="KW-0479">Metal-binding</keyword>
<evidence type="ECO:0000313" key="9">
    <source>
        <dbReference type="RefSeq" id="XP_022294343.1"/>
    </source>
</evidence>
<feature type="domain" description="RING-type" evidence="6">
    <location>
        <begin position="369"/>
        <end position="418"/>
    </location>
</feature>
<dbReference type="Pfam" id="PF10579">
    <property type="entry name" value="Rapsyn_N"/>
    <property type="match status" value="1"/>
</dbReference>
<keyword evidence="2" id="KW-0862">Zinc</keyword>
<evidence type="ECO:0000256" key="3">
    <source>
        <dbReference type="PROSITE-ProRule" id="PRU00175"/>
    </source>
</evidence>
<dbReference type="GO" id="GO:0008270">
    <property type="term" value="F:zinc ion binding"/>
    <property type="evidence" value="ECO:0007669"/>
    <property type="project" value="UniProtKB-KW"/>
</dbReference>
<dbReference type="GO" id="GO:0033130">
    <property type="term" value="F:acetylcholine receptor binding"/>
    <property type="evidence" value="ECO:0007669"/>
    <property type="project" value="InterPro"/>
</dbReference>
<keyword evidence="4" id="KW-0802">TPR repeat</keyword>
<feature type="repeat" description="TPR" evidence="4">
    <location>
        <begin position="170"/>
        <end position="203"/>
    </location>
</feature>
<keyword evidence="1 3" id="KW-0863">Zinc-finger</keyword>
<reference evidence="8 9" key="1">
    <citation type="submission" date="2025-04" db="UniProtKB">
        <authorList>
            <consortium name="RefSeq"/>
        </authorList>
    </citation>
    <scope>IDENTIFICATION</scope>
    <source>
        <tissue evidence="8 9">Whole sample</tissue>
    </source>
</reference>
<dbReference type="PANTHER" id="PTHR46574">
    <property type="entry name" value="43 KDA RECEPTOR-ASSOCIATED PROTEIN OF THE SYNAPSE"/>
    <property type="match status" value="1"/>
</dbReference>
<evidence type="ECO:0000256" key="1">
    <source>
        <dbReference type="ARBA" id="ARBA00022771"/>
    </source>
</evidence>
<organism evidence="7 8">
    <name type="scientific">Crassostrea virginica</name>
    <name type="common">Eastern oyster</name>
    <dbReference type="NCBI Taxonomy" id="6565"/>
    <lineage>
        <taxon>Eukaryota</taxon>
        <taxon>Metazoa</taxon>
        <taxon>Spiralia</taxon>
        <taxon>Lophotrochozoa</taxon>
        <taxon>Mollusca</taxon>
        <taxon>Bivalvia</taxon>
        <taxon>Autobranchia</taxon>
        <taxon>Pteriomorphia</taxon>
        <taxon>Ostreida</taxon>
        <taxon>Ostreoidea</taxon>
        <taxon>Ostreidae</taxon>
        <taxon>Crassostrea</taxon>
    </lineage>
</organism>
<keyword evidence="7" id="KW-1185">Reference proteome</keyword>
<evidence type="ECO:0000313" key="8">
    <source>
        <dbReference type="RefSeq" id="XP_022291779.1"/>
    </source>
</evidence>
<dbReference type="Pfam" id="PF13181">
    <property type="entry name" value="TPR_8"/>
    <property type="match status" value="2"/>
</dbReference>
<dbReference type="AlphaFoldDB" id="A0A8B8ANT0"/>
<dbReference type="OrthoDB" id="10040854at2759"/>
<dbReference type="GO" id="GO:0043495">
    <property type="term" value="F:protein-membrane adaptor activity"/>
    <property type="evidence" value="ECO:0007669"/>
    <property type="project" value="InterPro"/>
</dbReference>
<dbReference type="GO" id="GO:0005886">
    <property type="term" value="C:plasma membrane"/>
    <property type="evidence" value="ECO:0007669"/>
    <property type="project" value="TreeGrafter"/>
</dbReference>
<dbReference type="PROSITE" id="PS50005">
    <property type="entry name" value="TPR"/>
    <property type="match status" value="1"/>
</dbReference>
<feature type="compositionally biased region" description="Polar residues" evidence="5">
    <location>
        <begin position="418"/>
        <end position="429"/>
    </location>
</feature>